<dbReference type="Gene3D" id="3.10.450.50">
    <property type="match status" value="1"/>
</dbReference>
<dbReference type="InterPro" id="IPR004027">
    <property type="entry name" value="SEC_C_motif"/>
</dbReference>
<evidence type="ECO:0000313" key="1">
    <source>
        <dbReference type="EMBL" id="PLT31646.1"/>
    </source>
</evidence>
<dbReference type="PANTHER" id="PTHR33747">
    <property type="entry name" value="UPF0225 PROTEIN SCO1677"/>
    <property type="match status" value="1"/>
</dbReference>
<dbReference type="Pfam" id="PF02810">
    <property type="entry name" value="SEC-C"/>
    <property type="match status" value="1"/>
</dbReference>
<dbReference type="OrthoDB" id="9814022at2"/>
<protein>
    <submittedName>
        <fullName evidence="1">Zinc chelation protein SecC</fullName>
    </submittedName>
</protein>
<organism evidence="1 2">
    <name type="scientific">Peribacillus deserti</name>
    <dbReference type="NCBI Taxonomy" id="673318"/>
    <lineage>
        <taxon>Bacteria</taxon>
        <taxon>Bacillati</taxon>
        <taxon>Bacillota</taxon>
        <taxon>Bacilli</taxon>
        <taxon>Bacillales</taxon>
        <taxon>Bacillaceae</taxon>
        <taxon>Peribacillus</taxon>
    </lineage>
</organism>
<keyword evidence="2" id="KW-1185">Reference proteome</keyword>
<proteinExistence type="predicted"/>
<dbReference type="Proteomes" id="UP000234748">
    <property type="component" value="Unassembled WGS sequence"/>
</dbReference>
<dbReference type="RefSeq" id="WP_101640005.1">
    <property type="nucleotide sequence ID" value="NZ_PGUY01000003.1"/>
</dbReference>
<reference evidence="1 2" key="1">
    <citation type="submission" date="2017-11" db="EMBL/GenBank/DDBJ databases">
        <title>Comparitive Functional Genomics of Dry Heat Resistant strains isolated from the Viking Spacecraft.</title>
        <authorList>
            <person name="Seuylemezian A."/>
            <person name="Cooper K."/>
            <person name="Vaishampayan P."/>
        </authorList>
    </citation>
    <scope>NUCLEOTIDE SEQUENCE [LARGE SCALE GENOMIC DNA]</scope>
    <source>
        <strain evidence="1 2">V1-29</strain>
    </source>
</reference>
<dbReference type="EMBL" id="PGUY01000003">
    <property type="protein sequence ID" value="PLT31646.1"/>
    <property type="molecule type" value="Genomic_DNA"/>
</dbReference>
<sequence>MDKKTRKAKPARIELGKAHYRQLEENNEQRIMRRIDLPYKLLDVLSTLTKAELDNIRKALDLRGISALKKDELILELVRSIPAQFEKIIGRFDKERYALLQKLVKNFGKTRLPKEFSMEKIRCWMNWGIAFPVINEGERLLTMPNELVDLFLEVDNVELQRTINRNTEWVNLTNGLLYYNGIMSTSNILEKISELTRQKIDSIDFLNVFFNASDYYHQTTFSAYGLTDQRVHDAKFTWEEQKKRPSIDFFPFTKKQLLLAGKPGYVDKSPQMNSFLQFLNQYYDLTPIDRDDIAHELIVIINTHDHLNVAIKYLQSKLEFPNFEFVQQLTAHLTEVFNHTRRWMLKGHTPREISQARKPETIMSARPAAKNFPKSNVIDFNSRKTVSRNDPCSCGSGKKYKKCCGRLK</sequence>
<name>A0A2N5MBC2_9BACI</name>
<dbReference type="SUPFAM" id="SSF103642">
    <property type="entry name" value="Sec-C motif"/>
    <property type="match status" value="1"/>
</dbReference>
<gene>
    <name evidence="1" type="ORF">CUU66_01975</name>
</gene>
<dbReference type="AlphaFoldDB" id="A0A2N5MBC2"/>
<comment type="caution">
    <text evidence="1">The sequence shown here is derived from an EMBL/GenBank/DDBJ whole genome shotgun (WGS) entry which is preliminary data.</text>
</comment>
<accession>A0A2N5MBC2</accession>
<dbReference type="PANTHER" id="PTHR33747:SF1">
    <property type="entry name" value="ADENYLATE CYCLASE-ASSOCIATED CAP C-TERMINAL DOMAIN-CONTAINING PROTEIN"/>
    <property type="match status" value="1"/>
</dbReference>
<evidence type="ECO:0000313" key="2">
    <source>
        <dbReference type="Proteomes" id="UP000234748"/>
    </source>
</evidence>